<dbReference type="EMBL" id="JYDH01000201">
    <property type="protein sequence ID" value="KRY28512.1"/>
    <property type="molecule type" value="Genomic_DNA"/>
</dbReference>
<gene>
    <name evidence="1" type="ORF">T01_8862</name>
</gene>
<sequence length="69" mass="7794">MSTIYYSPQRLASNQSVRRRVDVDMGTDIRQSLRQFQYNTSSTTGPHQLNIHLSVGGASMRLTHCLPIT</sequence>
<keyword evidence="2" id="KW-1185">Reference proteome</keyword>
<reference evidence="1 2" key="1">
    <citation type="submission" date="2015-01" db="EMBL/GenBank/DDBJ databases">
        <title>Evolution of Trichinella species and genotypes.</title>
        <authorList>
            <person name="Korhonen P.K."/>
            <person name="Edoardo P."/>
            <person name="Giuseppe L.R."/>
            <person name="Gasser R.B."/>
        </authorList>
    </citation>
    <scope>NUCLEOTIDE SEQUENCE [LARGE SCALE GENOMIC DNA]</scope>
    <source>
        <strain evidence="1">ISS3</strain>
    </source>
</reference>
<organism evidence="1 2">
    <name type="scientific">Trichinella spiralis</name>
    <name type="common">Trichina worm</name>
    <dbReference type="NCBI Taxonomy" id="6334"/>
    <lineage>
        <taxon>Eukaryota</taxon>
        <taxon>Metazoa</taxon>
        <taxon>Ecdysozoa</taxon>
        <taxon>Nematoda</taxon>
        <taxon>Enoplea</taxon>
        <taxon>Dorylaimia</taxon>
        <taxon>Trichinellida</taxon>
        <taxon>Trichinellidae</taxon>
        <taxon>Trichinella</taxon>
    </lineage>
</organism>
<evidence type="ECO:0000313" key="1">
    <source>
        <dbReference type="EMBL" id="KRY28512.1"/>
    </source>
</evidence>
<dbReference type="InParanoid" id="A0A0V1AUP5"/>
<evidence type="ECO:0000313" key="2">
    <source>
        <dbReference type="Proteomes" id="UP000054776"/>
    </source>
</evidence>
<name>A0A0V1AUP5_TRISP</name>
<dbReference type="AlphaFoldDB" id="A0A0V1AUP5"/>
<dbReference type="Proteomes" id="UP000054776">
    <property type="component" value="Unassembled WGS sequence"/>
</dbReference>
<accession>A0A0V1AUP5</accession>
<comment type="caution">
    <text evidence="1">The sequence shown here is derived from an EMBL/GenBank/DDBJ whole genome shotgun (WGS) entry which is preliminary data.</text>
</comment>
<protein>
    <submittedName>
        <fullName evidence="1">Uncharacterized protein</fullName>
    </submittedName>
</protein>
<proteinExistence type="predicted"/>